<dbReference type="Gene3D" id="1.20.1560.10">
    <property type="entry name" value="ABC transporter type 1, transmembrane domain"/>
    <property type="match status" value="2"/>
</dbReference>
<dbReference type="Gene3D" id="3.40.50.300">
    <property type="entry name" value="P-loop containing nucleotide triphosphate hydrolases"/>
    <property type="match status" value="2"/>
</dbReference>
<dbReference type="GO" id="GO:0015421">
    <property type="term" value="F:ABC-type oligopeptide transporter activity"/>
    <property type="evidence" value="ECO:0007669"/>
    <property type="project" value="TreeGrafter"/>
</dbReference>
<dbReference type="PROSITE" id="PS50893">
    <property type="entry name" value="ABC_TRANSPORTER_2"/>
    <property type="match status" value="2"/>
</dbReference>
<dbReference type="GO" id="GO:0005524">
    <property type="term" value="F:ATP binding"/>
    <property type="evidence" value="ECO:0007669"/>
    <property type="project" value="UniProtKB-KW"/>
</dbReference>
<dbReference type="AlphaFoldDB" id="A0A3N4KU58"/>
<comment type="similarity">
    <text evidence="3">Belongs to the ABC transporter superfamily. ABCB family. Multidrug resistance exporter (TC 3.A.1.201) subfamily.</text>
</comment>
<dbReference type="PROSITE" id="PS00211">
    <property type="entry name" value="ABC_TRANSPORTER_1"/>
    <property type="match status" value="2"/>
</dbReference>
<feature type="transmembrane region" description="Helical" evidence="9">
    <location>
        <begin position="193"/>
        <end position="211"/>
    </location>
</feature>
<dbReference type="InterPro" id="IPR003593">
    <property type="entry name" value="AAA+_ATPase"/>
</dbReference>
<dbReference type="InterPro" id="IPR011527">
    <property type="entry name" value="ABC1_TM_dom"/>
</dbReference>
<dbReference type="FunFam" id="3.40.50.300:FF:000218">
    <property type="entry name" value="Multidrug ABC transporter ATP-binding protein"/>
    <property type="match status" value="1"/>
</dbReference>
<keyword evidence="13" id="KW-1185">Reference proteome</keyword>
<dbReference type="GO" id="GO:0016887">
    <property type="term" value="F:ATP hydrolysis activity"/>
    <property type="evidence" value="ECO:0007669"/>
    <property type="project" value="InterPro"/>
</dbReference>
<keyword evidence="5" id="KW-0547">Nucleotide-binding</keyword>
<dbReference type="PANTHER" id="PTHR43394">
    <property type="entry name" value="ATP-DEPENDENT PERMEASE MDL1, MITOCHONDRIAL"/>
    <property type="match status" value="1"/>
</dbReference>
<dbReference type="SMART" id="SM00382">
    <property type="entry name" value="AAA"/>
    <property type="match status" value="2"/>
</dbReference>
<accession>A0A3N4KU58</accession>
<feature type="transmembrane region" description="Helical" evidence="9">
    <location>
        <begin position="747"/>
        <end position="767"/>
    </location>
</feature>
<feature type="domain" description="ABC transmembrane type-1" evidence="11">
    <location>
        <begin position="40"/>
        <end position="219"/>
    </location>
</feature>
<sequence>MSIGAAAALITGIAFTDHTNPAVHKPGTPGSVAVSITSVTSTVQMGIGERISSVVQSFAMLLAGFSIALTINWRLTLASSAVVPVAIIIYGITIPIQVKHDKRIIMAYTKAADLAEEVLSSIRTIQSFNAEWTHAKKYDELLTRAKTQGVRKAPLSGLQCFLGSFIMFSAYTICFRYGASMFMSGRIDSPGEIIVVFYAALFGIGSFAALASPIQAMAKASAAASIIFQVIDRPPLVDSLSDEGESPLELPAGDIEFRGIQFAYPGGGNRDKSVVLGGKIGSPSLDSPYLENEDGSSGWDAEGLTLSFPRNKTTAIVGPSGAGKSTIVALLERWYEPQVGSISIGNIDIADLNLRYWRGKIGFVTQEPFLFNDTIYQNVAYGLQGTMYEGVSESGKRQMVHSACVEANAAEFINELPDRYDSLVGEGGIKLSGGQKQRIAIARSIISKPPILVLDEATSALDPINEQIIHRALETISKGRTTIMIAHRLSTLKNADKIIVLEKGNIVESGTHTELMENAAGVYRASVGLQSLMIDIPDEDDPFRDPEDEEEDIIVIPAEGARLLATGEPVTTKWKKLGIFSLLWLILREQSKLWPIYTAGVAGSLGSGIALPMSGLLLASFLITFDLAQAGEMTLFDKASTFWAHMFMVLAVGTGLMCFLMGYMLTKSSFISGSHYRSEYFRNILSQKIPFFDKSSNSSGELTSKLNIYPGAVQELIGTPAGLVVSSFATFVSSCAISIYICPKLAGAVLLACVPLNLLAGWAKIWIERRFVSDSMEVFAESSQFATEAVGAYRTVSSLCLERPIVQRFRKLLSGHVKKQSFRVLWSSVFYSATESSTILASAFTFWGGCTIEFKDVDFGYNDRNLNVFNGLNLKIEKGQFVALVGPSGCGKSTIISLLERFYDVSRGDILIDGQSLAPMDVGVYRNVVSLVAQEPTIYQGTIRENICIGATPNVSEEEIIQAARDAYLHDFVSSLPDGYNTLCGNRGIGLSGGQKQRLSIARALIRKPRILLLDEATASLDSDSERIVQSALEGVDRESRQMTMIAVAHRISSIKNADVIFVLNEGRVVEKGTHDTLIRKRGMYFEMCQAQALDR</sequence>
<comment type="subcellular location">
    <subcellularLocation>
        <location evidence="1">Membrane</location>
        <topology evidence="1">Multi-pass membrane protein</topology>
    </subcellularLocation>
</comment>
<evidence type="ECO:0000313" key="13">
    <source>
        <dbReference type="Proteomes" id="UP000277580"/>
    </source>
</evidence>
<keyword evidence="12" id="KW-0378">Hydrolase</keyword>
<feature type="domain" description="ABC transporter" evidence="10">
    <location>
        <begin position="285"/>
        <end position="528"/>
    </location>
</feature>
<evidence type="ECO:0000259" key="10">
    <source>
        <dbReference type="PROSITE" id="PS50893"/>
    </source>
</evidence>
<evidence type="ECO:0000256" key="5">
    <source>
        <dbReference type="ARBA" id="ARBA00022741"/>
    </source>
</evidence>
<evidence type="ECO:0000256" key="4">
    <source>
        <dbReference type="ARBA" id="ARBA00022692"/>
    </source>
</evidence>
<dbReference type="OrthoDB" id="6500128at2759"/>
<gene>
    <name evidence="12" type="ORF">P167DRAFT_558652</name>
</gene>
<feature type="transmembrane region" description="Helical" evidence="9">
    <location>
        <begin position="153"/>
        <end position="173"/>
    </location>
</feature>
<keyword evidence="8 9" id="KW-0472">Membrane</keyword>
<dbReference type="InterPro" id="IPR017871">
    <property type="entry name" value="ABC_transporter-like_CS"/>
</dbReference>
<dbReference type="GO" id="GO:0005743">
    <property type="term" value="C:mitochondrial inner membrane"/>
    <property type="evidence" value="ECO:0007669"/>
    <property type="project" value="TreeGrafter"/>
</dbReference>
<dbReference type="CDD" id="cd18578">
    <property type="entry name" value="ABC_6TM_Pgp_ABCB1_D2_like"/>
    <property type="match status" value="1"/>
</dbReference>
<feature type="domain" description="ABC transporter" evidence="10">
    <location>
        <begin position="852"/>
        <end position="1091"/>
    </location>
</feature>
<evidence type="ECO:0000259" key="11">
    <source>
        <dbReference type="PROSITE" id="PS50929"/>
    </source>
</evidence>
<dbReference type="InParanoid" id="A0A3N4KU58"/>
<evidence type="ECO:0000256" key="2">
    <source>
        <dbReference type="ARBA" id="ARBA00005580"/>
    </source>
</evidence>
<proteinExistence type="inferred from homology"/>
<evidence type="ECO:0000256" key="6">
    <source>
        <dbReference type="ARBA" id="ARBA00022840"/>
    </source>
</evidence>
<dbReference type="EMBL" id="ML119126">
    <property type="protein sequence ID" value="RPB12812.1"/>
    <property type="molecule type" value="Genomic_DNA"/>
</dbReference>
<dbReference type="InterPro" id="IPR039421">
    <property type="entry name" value="Type_1_exporter"/>
</dbReference>
<dbReference type="PROSITE" id="PS50929">
    <property type="entry name" value="ABC_TM1F"/>
    <property type="match status" value="2"/>
</dbReference>
<protein>
    <submittedName>
        <fullName evidence="12">P-loop containing nucleoside triphosphate hydrolase protein</fullName>
    </submittedName>
</protein>
<reference evidence="12 13" key="1">
    <citation type="journal article" date="2018" name="Nat. Ecol. Evol.">
        <title>Pezizomycetes genomes reveal the molecular basis of ectomycorrhizal truffle lifestyle.</title>
        <authorList>
            <person name="Murat C."/>
            <person name="Payen T."/>
            <person name="Noel B."/>
            <person name="Kuo A."/>
            <person name="Morin E."/>
            <person name="Chen J."/>
            <person name="Kohler A."/>
            <person name="Krizsan K."/>
            <person name="Balestrini R."/>
            <person name="Da Silva C."/>
            <person name="Montanini B."/>
            <person name="Hainaut M."/>
            <person name="Levati E."/>
            <person name="Barry K.W."/>
            <person name="Belfiori B."/>
            <person name="Cichocki N."/>
            <person name="Clum A."/>
            <person name="Dockter R.B."/>
            <person name="Fauchery L."/>
            <person name="Guy J."/>
            <person name="Iotti M."/>
            <person name="Le Tacon F."/>
            <person name="Lindquist E.A."/>
            <person name="Lipzen A."/>
            <person name="Malagnac F."/>
            <person name="Mello A."/>
            <person name="Molinier V."/>
            <person name="Miyauchi S."/>
            <person name="Poulain J."/>
            <person name="Riccioni C."/>
            <person name="Rubini A."/>
            <person name="Sitrit Y."/>
            <person name="Splivallo R."/>
            <person name="Traeger S."/>
            <person name="Wang M."/>
            <person name="Zifcakova L."/>
            <person name="Wipf D."/>
            <person name="Zambonelli A."/>
            <person name="Paolocci F."/>
            <person name="Nowrousian M."/>
            <person name="Ottonello S."/>
            <person name="Baldrian P."/>
            <person name="Spatafora J.W."/>
            <person name="Henrissat B."/>
            <person name="Nagy L.G."/>
            <person name="Aury J.M."/>
            <person name="Wincker P."/>
            <person name="Grigoriev I.V."/>
            <person name="Bonfante P."/>
            <person name="Martin F.M."/>
        </authorList>
    </citation>
    <scope>NUCLEOTIDE SEQUENCE [LARGE SCALE GENOMIC DNA]</scope>
    <source>
        <strain evidence="12 13">CCBAS932</strain>
    </source>
</reference>
<evidence type="ECO:0000313" key="12">
    <source>
        <dbReference type="EMBL" id="RPB12812.1"/>
    </source>
</evidence>
<dbReference type="InterPro" id="IPR036640">
    <property type="entry name" value="ABC1_TM_sf"/>
</dbReference>
<evidence type="ECO:0000256" key="1">
    <source>
        <dbReference type="ARBA" id="ARBA00004141"/>
    </source>
</evidence>
<feature type="transmembrane region" description="Helical" evidence="9">
    <location>
        <begin position="51"/>
        <end position="71"/>
    </location>
</feature>
<feature type="transmembrane region" description="Helical" evidence="9">
    <location>
        <begin position="643"/>
        <end position="665"/>
    </location>
</feature>
<dbReference type="PANTHER" id="PTHR43394:SF27">
    <property type="entry name" value="ATP-DEPENDENT TRANSLOCASE ABCB1-LIKE"/>
    <property type="match status" value="1"/>
</dbReference>
<evidence type="ECO:0000256" key="7">
    <source>
        <dbReference type="ARBA" id="ARBA00022989"/>
    </source>
</evidence>
<dbReference type="GO" id="GO:0090374">
    <property type="term" value="P:oligopeptide export from mitochondrion"/>
    <property type="evidence" value="ECO:0007669"/>
    <property type="project" value="TreeGrafter"/>
</dbReference>
<organism evidence="12 13">
    <name type="scientific">Morchella conica CCBAS932</name>
    <dbReference type="NCBI Taxonomy" id="1392247"/>
    <lineage>
        <taxon>Eukaryota</taxon>
        <taxon>Fungi</taxon>
        <taxon>Dikarya</taxon>
        <taxon>Ascomycota</taxon>
        <taxon>Pezizomycotina</taxon>
        <taxon>Pezizomycetes</taxon>
        <taxon>Pezizales</taxon>
        <taxon>Morchellaceae</taxon>
        <taxon>Morchella</taxon>
    </lineage>
</organism>
<keyword evidence="6" id="KW-0067">ATP-binding</keyword>
<dbReference type="SUPFAM" id="SSF52540">
    <property type="entry name" value="P-loop containing nucleoside triphosphate hydrolases"/>
    <property type="match status" value="2"/>
</dbReference>
<keyword evidence="4 9" id="KW-0812">Transmembrane</keyword>
<dbReference type="Pfam" id="PF00005">
    <property type="entry name" value="ABC_tran"/>
    <property type="match status" value="2"/>
</dbReference>
<dbReference type="SUPFAM" id="SSF90123">
    <property type="entry name" value="ABC transporter transmembrane region"/>
    <property type="match status" value="2"/>
</dbReference>
<evidence type="ECO:0000256" key="9">
    <source>
        <dbReference type="SAM" id="Phobius"/>
    </source>
</evidence>
<feature type="transmembrane region" description="Helical" evidence="9">
    <location>
        <begin position="77"/>
        <end position="96"/>
    </location>
</feature>
<dbReference type="FunFam" id="3.40.50.300:FF:000913">
    <property type="entry name" value="ABC multidrug transporter SitT"/>
    <property type="match status" value="1"/>
</dbReference>
<dbReference type="STRING" id="1392247.A0A3N4KU58"/>
<feature type="domain" description="ABC transmembrane type-1" evidence="11">
    <location>
        <begin position="599"/>
        <end position="849"/>
    </location>
</feature>
<feature type="transmembrane region" description="Helical" evidence="9">
    <location>
        <begin position="596"/>
        <end position="623"/>
    </location>
</feature>
<evidence type="ECO:0000256" key="3">
    <source>
        <dbReference type="ARBA" id="ARBA00007577"/>
    </source>
</evidence>
<evidence type="ECO:0000256" key="8">
    <source>
        <dbReference type="ARBA" id="ARBA00023136"/>
    </source>
</evidence>
<dbReference type="Pfam" id="PF00664">
    <property type="entry name" value="ABC_membrane"/>
    <property type="match status" value="2"/>
</dbReference>
<dbReference type="Proteomes" id="UP000277580">
    <property type="component" value="Unassembled WGS sequence"/>
</dbReference>
<dbReference type="InterPro" id="IPR027417">
    <property type="entry name" value="P-loop_NTPase"/>
</dbReference>
<keyword evidence="7 9" id="KW-1133">Transmembrane helix</keyword>
<comment type="similarity">
    <text evidence="2">Belongs to the ABC transporter superfamily. ABCB family. Mitochondrial peptide exporter (TC 3.A.1.212) subfamily.</text>
</comment>
<dbReference type="InterPro" id="IPR003439">
    <property type="entry name" value="ABC_transporter-like_ATP-bd"/>
</dbReference>
<name>A0A3N4KU58_9PEZI</name>